<accession>A0AAW9SFZ1</accession>
<feature type="domain" description="DUF4136" evidence="2">
    <location>
        <begin position="26"/>
        <end position="173"/>
    </location>
</feature>
<comment type="caution">
    <text evidence="3">The sequence shown here is derived from an EMBL/GenBank/DDBJ whole genome shotgun (WGS) entry which is preliminary data.</text>
</comment>
<dbReference type="AlphaFoldDB" id="A0AAW9SFZ1"/>
<evidence type="ECO:0000313" key="3">
    <source>
        <dbReference type="EMBL" id="MEN7551413.1"/>
    </source>
</evidence>
<keyword evidence="4" id="KW-1185">Reference proteome</keyword>
<sequence>MKLSTSLFALLALALASCMNYNEYLVESDYSYQGKFKNYRSYKFINQISAVPDSSIYNPIIEDAIAYRMKLQGYRMDDSKPNLLVSYKIFFNDLEFRGYNQPKIEYWVKTENDEEAYDPIEYDLKRGTLLILFFDRKREKVVWQGYASGVFGNKYFDNNRYLKRAVRSIFDQYQFLAEGFMVERKGN</sequence>
<dbReference type="Pfam" id="PF13590">
    <property type="entry name" value="DUF4136"/>
    <property type="match status" value="1"/>
</dbReference>
<dbReference type="Proteomes" id="UP001403385">
    <property type="component" value="Unassembled WGS sequence"/>
</dbReference>
<feature type="chain" id="PRO_5043555670" evidence="1">
    <location>
        <begin position="22"/>
        <end position="187"/>
    </location>
</feature>
<dbReference type="RefSeq" id="WP_346824194.1">
    <property type="nucleotide sequence ID" value="NZ_JBDKWZ010000022.1"/>
</dbReference>
<proteinExistence type="predicted"/>
<dbReference type="PROSITE" id="PS51257">
    <property type="entry name" value="PROKAR_LIPOPROTEIN"/>
    <property type="match status" value="1"/>
</dbReference>
<evidence type="ECO:0000256" key="1">
    <source>
        <dbReference type="SAM" id="SignalP"/>
    </source>
</evidence>
<evidence type="ECO:0000259" key="2">
    <source>
        <dbReference type="Pfam" id="PF13590"/>
    </source>
</evidence>
<dbReference type="Gene3D" id="3.30.160.670">
    <property type="match status" value="1"/>
</dbReference>
<name>A0AAW9SFZ1_9BACT</name>
<feature type="signal peptide" evidence="1">
    <location>
        <begin position="1"/>
        <end position="21"/>
    </location>
</feature>
<organism evidence="3 4">
    <name type="scientific">Rapidithrix thailandica</name>
    <dbReference type="NCBI Taxonomy" id="413964"/>
    <lineage>
        <taxon>Bacteria</taxon>
        <taxon>Pseudomonadati</taxon>
        <taxon>Bacteroidota</taxon>
        <taxon>Cytophagia</taxon>
        <taxon>Cytophagales</taxon>
        <taxon>Flammeovirgaceae</taxon>
        <taxon>Rapidithrix</taxon>
    </lineage>
</organism>
<reference evidence="3 4" key="1">
    <citation type="submission" date="2024-04" db="EMBL/GenBank/DDBJ databases">
        <title>Novel genus in family Flammeovirgaceae.</title>
        <authorList>
            <person name="Nguyen T.H."/>
            <person name="Vuong T.Q."/>
            <person name="Le H."/>
            <person name="Kim S.-G."/>
        </authorList>
    </citation>
    <scope>NUCLEOTIDE SEQUENCE [LARGE SCALE GENOMIC DNA]</scope>
    <source>
        <strain evidence="3 4">JCM 23209</strain>
    </source>
</reference>
<gene>
    <name evidence="3" type="ORF">AAG747_26085</name>
</gene>
<evidence type="ECO:0000313" key="4">
    <source>
        <dbReference type="Proteomes" id="UP001403385"/>
    </source>
</evidence>
<protein>
    <submittedName>
        <fullName evidence="3">DUF4136 domain-containing protein</fullName>
    </submittedName>
</protein>
<dbReference type="InterPro" id="IPR025411">
    <property type="entry name" value="DUF4136"/>
</dbReference>
<dbReference type="EMBL" id="JBDKWZ010000022">
    <property type="protein sequence ID" value="MEN7551413.1"/>
    <property type="molecule type" value="Genomic_DNA"/>
</dbReference>
<keyword evidence="1" id="KW-0732">Signal</keyword>